<keyword evidence="3" id="KW-1185">Reference proteome</keyword>
<evidence type="ECO:0008006" key="4">
    <source>
        <dbReference type="Google" id="ProtNLM"/>
    </source>
</evidence>
<organism evidence="2 3">
    <name type="scientific">Brasilonema sennae CENA114</name>
    <dbReference type="NCBI Taxonomy" id="415709"/>
    <lineage>
        <taxon>Bacteria</taxon>
        <taxon>Bacillati</taxon>
        <taxon>Cyanobacteriota</taxon>
        <taxon>Cyanophyceae</taxon>
        <taxon>Nostocales</taxon>
        <taxon>Scytonemataceae</taxon>
        <taxon>Brasilonema</taxon>
        <taxon>Bromeliae group (in: Brasilonema)</taxon>
    </lineage>
</organism>
<gene>
    <name evidence="2" type="ORF">DP114_04205</name>
</gene>
<evidence type="ECO:0000313" key="3">
    <source>
        <dbReference type="Proteomes" id="UP000503129"/>
    </source>
</evidence>
<evidence type="ECO:0000313" key="2">
    <source>
        <dbReference type="EMBL" id="QDL07215.1"/>
    </source>
</evidence>
<name>A0A856M7V1_9CYAN</name>
<reference evidence="2 3" key="1">
    <citation type="submission" date="2018-06" db="EMBL/GenBank/DDBJ databases">
        <title>Comparative genomics of Brasilonema spp. strains.</title>
        <authorList>
            <person name="Alvarenga D.O."/>
            <person name="Fiore M.F."/>
            <person name="Varani A.M."/>
        </authorList>
    </citation>
    <scope>NUCLEOTIDE SEQUENCE [LARGE SCALE GENOMIC DNA]</scope>
    <source>
        <strain evidence="2 3">CENA114</strain>
    </source>
</reference>
<dbReference type="RefSeq" id="WP_171975515.1">
    <property type="nucleotide sequence ID" value="NZ_CAWOXK010000001.1"/>
</dbReference>
<dbReference type="EMBL" id="CP030118">
    <property type="protein sequence ID" value="QDL07215.1"/>
    <property type="molecule type" value="Genomic_DNA"/>
</dbReference>
<evidence type="ECO:0000256" key="1">
    <source>
        <dbReference type="SAM" id="MobiDB-lite"/>
    </source>
</evidence>
<dbReference type="KEGG" id="bsen:DP114_04205"/>
<proteinExistence type="predicted"/>
<accession>A0A856M7V1</accession>
<dbReference type="AlphaFoldDB" id="A0A856M7V1"/>
<sequence length="119" mass="12909">MKNISFGLSVLRPVRFLIVVFTCALLIFSNAFPAAAIGTKQSSPQKATDQLLETQKETDKATAKPPLGLEETTRKANEGLNEVQGAADLNKMNRPENSQSAVSAEDKVESFLEKITGKK</sequence>
<feature type="compositionally biased region" description="Polar residues" evidence="1">
    <location>
        <begin position="39"/>
        <end position="53"/>
    </location>
</feature>
<protein>
    <recommendedName>
        <fullName evidence="4">Low temperature-induced protein</fullName>
    </recommendedName>
</protein>
<dbReference type="Proteomes" id="UP000503129">
    <property type="component" value="Chromosome"/>
</dbReference>
<feature type="region of interest" description="Disordered" evidence="1">
    <location>
        <begin position="38"/>
        <end position="108"/>
    </location>
</feature>